<dbReference type="InterPro" id="IPR016024">
    <property type="entry name" value="ARM-type_fold"/>
</dbReference>
<evidence type="ECO:0000256" key="9">
    <source>
        <dbReference type="ARBA" id="ARBA00029433"/>
    </source>
</evidence>
<keyword evidence="13" id="KW-1185">Reference proteome</keyword>
<dbReference type="PIRSF" id="PIRSF037094">
    <property type="entry name" value="AP1_complex_gamma"/>
    <property type="match status" value="1"/>
</dbReference>
<evidence type="ECO:0000256" key="7">
    <source>
        <dbReference type="ARBA" id="ARBA00023136"/>
    </source>
</evidence>
<dbReference type="OrthoDB" id="28053at2759"/>
<dbReference type="PROSITE" id="PS50180">
    <property type="entry name" value="GAE"/>
    <property type="match status" value="1"/>
</dbReference>
<dbReference type="PANTHER" id="PTHR22780">
    <property type="entry name" value="ADAPTIN, ALPHA/GAMMA/EPSILON"/>
    <property type="match status" value="1"/>
</dbReference>
<feature type="domain" description="GAE" evidence="11">
    <location>
        <begin position="713"/>
        <end position="824"/>
    </location>
</feature>
<evidence type="ECO:0000256" key="8">
    <source>
        <dbReference type="ARBA" id="ARBA00023329"/>
    </source>
</evidence>
<dbReference type="SUPFAM" id="SSF48371">
    <property type="entry name" value="ARM repeat"/>
    <property type="match status" value="1"/>
</dbReference>
<evidence type="ECO:0000313" key="12">
    <source>
        <dbReference type="EMBL" id="OAF69007.1"/>
    </source>
</evidence>
<dbReference type="InterPro" id="IPR008152">
    <property type="entry name" value="Clathrin_a/b/g-adaptin_app_Ig"/>
</dbReference>
<dbReference type="EMBL" id="LWCA01000351">
    <property type="protein sequence ID" value="OAF69007.1"/>
    <property type="molecule type" value="Genomic_DNA"/>
</dbReference>
<dbReference type="InterPro" id="IPR008153">
    <property type="entry name" value="GAE_dom"/>
</dbReference>
<dbReference type="SMART" id="SM00809">
    <property type="entry name" value="Alpha_adaptinC2"/>
    <property type="match status" value="1"/>
</dbReference>
<evidence type="ECO:0000259" key="11">
    <source>
        <dbReference type="PROSITE" id="PS50180"/>
    </source>
</evidence>
<evidence type="ECO:0000256" key="5">
    <source>
        <dbReference type="ARBA" id="ARBA00022927"/>
    </source>
</evidence>
<keyword evidence="5 10" id="KW-0653">Protein transport</keyword>
<dbReference type="Gene3D" id="1.25.10.10">
    <property type="entry name" value="Leucine-rich Repeat Variant"/>
    <property type="match status" value="1"/>
</dbReference>
<evidence type="ECO:0000256" key="1">
    <source>
        <dbReference type="ARBA" id="ARBA00004156"/>
    </source>
</evidence>
<dbReference type="InterPro" id="IPR017107">
    <property type="entry name" value="AP1_complex_gsu"/>
</dbReference>
<comment type="subcellular location">
    <subcellularLocation>
        <location evidence="1">Cytoplasmic vesicle membrane</location>
    </subcellularLocation>
    <subcellularLocation>
        <location evidence="9">Endomembrane system</location>
        <topology evidence="9">Peripheral membrane protein</topology>
        <orientation evidence="9">Cytoplasmic side</orientation>
    </subcellularLocation>
    <subcellularLocation>
        <location evidence="2">Golgi apparatus</location>
    </subcellularLocation>
</comment>
<comment type="caution">
    <text evidence="12">The sequence shown here is derived from an EMBL/GenBank/DDBJ whole genome shotgun (WGS) entry which is preliminary data.</text>
</comment>
<evidence type="ECO:0000256" key="2">
    <source>
        <dbReference type="ARBA" id="ARBA00004555"/>
    </source>
</evidence>
<organism evidence="12 13">
    <name type="scientific">Intoshia linei</name>
    <dbReference type="NCBI Taxonomy" id="1819745"/>
    <lineage>
        <taxon>Eukaryota</taxon>
        <taxon>Metazoa</taxon>
        <taxon>Spiralia</taxon>
        <taxon>Lophotrochozoa</taxon>
        <taxon>Mesozoa</taxon>
        <taxon>Orthonectida</taxon>
        <taxon>Rhopaluridae</taxon>
        <taxon>Intoshia</taxon>
    </lineage>
</organism>
<reference evidence="12 13" key="1">
    <citation type="submission" date="2016-04" db="EMBL/GenBank/DDBJ databases">
        <title>The genome of Intoshia linei affirms orthonectids as highly simplified spiralians.</title>
        <authorList>
            <person name="Mikhailov K.V."/>
            <person name="Slusarev G.S."/>
            <person name="Nikitin M.A."/>
            <person name="Logacheva M.D."/>
            <person name="Penin A."/>
            <person name="Aleoshin V."/>
            <person name="Panchin Y.V."/>
        </authorList>
    </citation>
    <scope>NUCLEOTIDE SEQUENCE [LARGE SCALE GENOMIC DNA]</scope>
    <source>
        <strain evidence="12">Intl2013</strain>
        <tissue evidence="12">Whole animal</tissue>
    </source>
</reference>
<evidence type="ECO:0000313" key="13">
    <source>
        <dbReference type="Proteomes" id="UP000078046"/>
    </source>
</evidence>
<dbReference type="GO" id="GO:0006886">
    <property type="term" value="P:intracellular protein transport"/>
    <property type="evidence" value="ECO:0007669"/>
    <property type="project" value="UniProtKB-UniRule"/>
</dbReference>
<keyword evidence="7 10" id="KW-0472">Membrane</keyword>
<keyword evidence="8 10" id="KW-0968">Cytoplasmic vesicle</keyword>
<name>A0A177B3Z4_9BILA</name>
<proteinExistence type="inferred from homology"/>
<sequence>MKSSGPISKIKNRFKTSKKLRDIIREVRLCKTAADERAYVQKECAVIRDFFREENSLYRCRNVAKLLYFYMLGYPAHFGQMECLKLIVSENFGDKRMGYLGIMLLLDDKQDVQLLITNSLKHDLSSTSSPYIVGMAITTLANICSVDVTRDIASSVEELMKSGDPYIRKKAALCAVRMVRIVPQMVDIFNASVFALLEDKNHGVQVAGTSLLIEIMKSTKKYANLYKPCVTILIRNLSALVRSVSYATEYQIGGITDPFLQIKIIEALRVLGKSGNIINDKMIDVLTHTDTANSNIGNAVLYEAVITIIDLNVSPDLRTLAINILGRFLVHIDSNIRYIALNSLLSVVNVDYKSVQRHRSTIMDSLKEGGEIIKRRAMELSFALINKNTVKSIVAELIVFMNTNNQQLKSDCASGIILVSERHATDKKWYFQTVTEVLAKAGDAVRDDVVSSFIQMLSESTELQTYATYLLFIEATSKTVDFGNPNCKLVITAFNPLLKITSWTIGEYGDLLLEEQDSLLNHEPTNSLKPQRIIKEWHLIKFIQNVLSSNSVSDSAKNFSLTSALKLTSRLSQNNSSHLYEIISIFKKSRAVELQQRSLEYNKIVSQYESIKDDLLERLPILPRKIENEINNELVNGESDNLNLFTNDVSNSVSTSKRNDLIDIFDSLPKTSIDTITKNNDIMNLFDTLSTTPKNNEPNINSLNFLNENSAPLDTAKQVYTNSHGVTVKFNADSTSTKVFLKMFISNTSFENITDFQLKIAVPKNISVELGCANSSNLMKNLETTIEQSATISNPQCKKVRVRIRMNYVYKSEQLIDQFDYDQF</sequence>
<dbReference type="GO" id="GO:0016192">
    <property type="term" value="P:vesicle-mediated transport"/>
    <property type="evidence" value="ECO:0007669"/>
    <property type="project" value="InterPro"/>
</dbReference>
<accession>A0A177B3Z4</accession>
<evidence type="ECO:0000256" key="3">
    <source>
        <dbReference type="ARBA" id="ARBA00006613"/>
    </source>
</evidence>
<dbReference type="AlphaFoldDB" id="A0A177B3Z4"/>
<dbReference type="InterPro" id="IPR002553">
    <property type="entry name" value="Clathrin/coatomer_adapt-like_N"/>
</dbReference>
<dbReference type="Pfam" id="PF01602">
    <property type="entry name" value="Adaptin_N"/>
    <property type="match status" value="1"/>
</dbReference>
<comment type="similarity">
    <text evidence="3 10">Belongs to the adaptor complexes large subunit family.</text>
</comment>
<evidence type="ECO:0000256" key="10">
    <source>
        <dbReference type="PIRNR" id="PIRNR037094"/>
    </source>
</evidence>
<protein>
    <recommendedName>
        <fullName evidence="10">AP-1 complex subunit gamma</fullName>
    </recommendedName>
</protein>
<dbReference type="SUPFAM" id="SSF49348">
    <property type="entry name" value="Clathrin adaptor appendage domain"/>
    <property type="match status" value="1"/>
</dbReference>
<keyword evidence="4 10" id="KW-0813">Transport</keyword>
<dbReference type="InterPro" id="IPR013041">
    <property type="entry name" value="Clathrin_app_Ig-like_sf"/>
</dbReference>
<dbReference type="Pfam" id="PF02883">
    <property type="entry name" value="Alpha_adaptinC2"/>
    <property type="match status" value="1"/>
</dbReference>
<dbReference type="GO" id="GO:0030121">
    <property type="term" value="C:AP-1 adaptor complex"/>
    <property type="evidence" value="ECO:0007669"/>
    <property type="project" value="InterPro"/>
</dbReference>
<dbReference type="Proteomes" id="UP000078046">
    <property type="component" value="Unassembled WGS sequence"/>
</dbReference>
<dbReference type="InterPro" id="IPR011989">
    <property type="entry name" value="ARM-like"/>
</dbReference>
<dbReference type="Gene3D" id="2.60.40.1230">
    <property type="match status" value="1"/>
</dbReference>
<keyword evidence="6 10" id="KW-0333">Golgi apparatus</keyword>
<dbReference type="InterPro" id="IPR050840">
    <property type="entry name" value="Adaptor_Complx_Large_Subunit"/>
</dbReference>
<evidence type="ECO:0000256" key="4">
    <source>
        <dbReference type="ARBA" id="ARBA00022448"/>
    </source>
</evidence>
<evidence type="ECO:0000256" key="6">
    <source>
        <dbReference type="ARBA" id="ARBA00023034"/>
    </source>
</evidence>
<gene>
    <name evidence="12" type="ORF">A3Q56_03264</name>
</gene>